<dbReference type="Proteomes" id="UP000509248">
    <property type="component" value="Segment"/>
</dbReference>
<protein>
    <submittedName>
        <fullName evidence="1">Tail terminator</fullName>
    </submittedName>
</protein>
<dbReference type="KEGG" id="vg:64871609"/>
<evidence type="ECO:0000313" key="1">
    <source>
        <dbReference type="EMBL" id="QKO02418.1"/>
    </source>
</evidence>
<dbReference type="GeneID" id="64871609"/>
<dbReference type="RefSeq" id="YP_010061976.1">
    <property type="nucleotide sequence ID" value="NC_054789.1"/>
</dbReference>
<gene>
    <name evidence="1" type="primary">22</name>
    <name evidence="1" type="ORF">SEA_DROOGSARMY_22</name>
</gene>
<name>A0A6N0A6H1_9CAUD</name>
<accession>A0A6N0A6H1</accession>
<keyword evidence="2" id="KW-1185">Reference proteome</keyword>
<reference evidence="1 2" key="1">
    <citation type="submission" date="2020-06" db="EMBL/GenBank/DDBJ databases">
        <authorList>
            <person name="Fast K.M."/>
            <person name="Johnson K."/>
            <person name="Mayfield K.N."/>
            <person name="Stephens L.A."/>
            <person name="Reid T.H."/>
            <person name="Ryan E.D."/>
            <person name="Keener T.W."/>
            <person name="Sandel M.W."/>
            <person name="Garlena R.A."/>
            <person name="Russell D.A."/>
            <person name="Pope W.H."/>
            <person name="Jacobs-Sera D."/>
            <person name="Hatfull G.F."/>
        </authorList>
    </citation>
    <scope>NUCLEOTIDE SEQUENCE [LARGE SCALE GENOMIC DNA]</scope>
</reference>
<evidence type="ECO:0000313" key="2">
    <source>
        <dbReference type="Proteomes" id="UP000509248"/>
    </source>
</evidence>
<sequence length="150" mass="16967">MADPKKLSRIQKVVLPLLRGHDDILDNVSIRPGIAPAKVGSWVENINLRDFPLVNIRRIGGVRHATRPRRLSKPVIEMTVYHTADLASCEEMYEECLDVLYDAVLLQTQTPYGYLHSIKETMGATQFSSPFMDSWRVQGLIALGLRPPRN</sequence>
<proteinExistence type="predicted"/>
<organism evidence="1 2">
    <name type="scientific">Mycobacterium phage DroogsArmy</name>
    <dbReference type="NCBI Taxonomy" id="2744011"/>
    <lineage>
        <taxon>Viruses</taxon>
        <taxon>Duplodnaviria</taxon>
        <taxon>Heunggongvirae</taxon>
        <taxon>Uroviricota</taxon>
        <taxon>Caudoviricetes</taxon>
        <taxon>Timshelvirus</taxon>
        <taxon>Timshelvirus droogsarmy</taxon>
    </lineage>
</organism>
<dbReference type="EMBL" id="MT553337">
    <property type="protein sequence ID" value="QKO02418.1"/>
    <property type="molecule type" value="Genomic_DNA"/>
</dbReference>